<dbReference type="PROSITE" id="PS50931">
    <property type="entry name" value="HTH_LYSR"/>
    <property type="match status" value="1"/>
</dbReference>
<dbReference type="Pfam" id="PF00126">
    <property type="entry name" value="HTH_1"/>
    <property type="match status" value="1"/>
</dbReference>
<evidence type="ECO:0000256" key="3">
    <source>
        <dbReference type="ARBA" id="ARBA00023125"/>
    </source>
</evidence>
<evidence type="ECO:0000256" key="4">
    <source>
        <dbReference type="ARBA" id="ARBA00023163"/>
    </source>
</evidence>
<evidence type="ECO:0000256" key="1">
    <source>
        <dbReference type="ARBA" id="ARBA00009437"/>
    </source>
</evidence>
<accession>E3NWV8</accession>
<keyword evidence="3" id="KW-0238">DNA-binding</keyword>
<name>E3NWV8_CAERE</name>
<evidence type="ECO:0000256" key="2">
    <source>
        <dbReference type="ARBA" id="ARBA00023015"/>
    </source>
</evidence>
<dbReference type="InterPro" id="IPR050389">
    <property type="entry name" value="LysR-type_TF"/>
</dbReference>
<evidence type="ECO:0000313" key="7">
    <source>
        <dbReference type="Proteomes" id="UP000008281"/>
    </source>
</evidence>
<dbReference type="InterPro" id="IPR005119">
    <property type="entry name" value="LysR_subst-bd"/>
</dbReference>
<reference evidence="6" key="1">
    <citation type="submission" date="2007-07" db="EMBL/GenBank/DDBJ databases">
        <title>PCAP assembly of the Caenorhabditis remanei genome.</title>
        <authorList>
            <consortium name="The Caenorhabditis remanei Sequencing Consortium"/>
            <person name="Wilson R.K."/>
        </authorList>
    </citation>
    <scope>NUCLEOTIDE SEQUENCE [LARGE SCALE GENOMIC DNA]</scope>
    <source>
        <strain evidence="6">PB4641</strain>
    </source>
</reference>
<dbReference type="Gene3D" id="3.40.190.10">
    <property type="entry name" value="Periplasmic binding protein-like II"/>
    <property type="match status" value="2"/>
</dbReference>
<protein>
    <recommendedName>
        <fullName evidence="5">HTH lysR-type domain-containing protein</fullName>
    </recommendedName>
</protein>
<feature type="domain" description="HTH lysR-type" evidence="5">
    <location>
        <begin position="15"/>
        <end position="64"/>
    </location>
</feature>
<keyword evidence="2" id="KW-0805">Transcription regulation</keyword>
<keyword evidence="7" id="KW-1185">Reference proteome</keyword>
<evidence type="ECO:0000259" key="5">
    <source>
        <dbReference type="PROSITE" id="PS50931"/>
    </source>
</evidence>
<dbReference type="SUPFAM" id="SSF53850">
    <property type="entry name" value="Periplasmic binding protein-like II"/>
    <property type="match status" value="1"/>
</dbReference>
<dbReference type="InterPro" id="IPR036390">
    <property type="entry name" value="WH_DNA-bd_sf"/>
</dbReference>
<dbReference type="Gene3D" id="1.10.10.10">
    <property type="entry name" value="Winged helix-like DNA-binding domain superfamily/Winged helix DNA-binding domain"/>
    <property type="match status" value="1"/>
</dbReference>
<dbReference type="InterPro" id="IPR000847">
    <property type="entry name" value="LysR_HTH_N"/>
</dbReference>
<dbReference type="InterPro" id="IPR037402">
    <property type="entry name" value="YidZ_PBP2"/>
</dbReference>
<sequence>MSIFNHIDINLYPLFITIYEQRNISKAARILCITQSAASHALQRLRQHLQDDLFVRAGSKMLPTPFAEQIYPSVQNALFAFQNISKQKQQFDPSSVQTLRIAIHDEIEPIIFPKLIHHFQKLNLTIQFLSTKLDRKNVIADLAAQQVDFVIDLEQNYGDKINYQNLVQDHFVICSQHININSELYFASPHIGVSSRRTGLLLEDIYLNQAQFRRQIFMRCQHYSTALQVLAQYPDAMLTIPKQILAHLQVDQSINIFEHPIDLPVLNMGIYWHGVLNENSRHIYLREEISKIFAYAIL</sequence>
<dbReference type="PANTHER" id="PTHR30118">
    <property type="entry name" value="HTH-TYPE TRANSCRIPTIONAL REGULATOR LEUO-RELATED"/>
    <property type="match status" value="1"/>
</dbReference>
<dbReference type="GO" id="GO:0003700">
    <property type="term" value="F:DNA-binding transcription factor activity"/>
    <property type="evidence" value="ECO:0007669"/>
    <property type="project" value="InterPro"/>
</dbReference>
<dbReference type="AlphaFoldDB" id="E3NWV8"/>
<gene>
    <name evidence="6" type="ORF">CRE_13887</name>
</gene>
<dbReference type="InParanoid" id="E3NWV8"/>
<dbReference type="GO" id="GO:0003677">
    <property type="term" value="F:DNA binding"/>
    <property type="evidence" value="ECO:0007669"/>
    <property type="project" value="UniProtKB-KW"/>
</dbReference>
<dbReference type="Pfam" id="PF03466">
    <property type="entry name" value="LysR_substrate"/>
    <property type="match status" value="1"/>
</dbReference>
<evidence type="ECO:0000313" key="6">
    <source>
        <dbReference type="EMBL" id="EFP06069.1"/>
    </source>
</evidence>
<dbReference type="STRING" id="31234.E3NWV8"/>
<dbReference type="InterPro" id="IPR036388">
    <property type="entry name" value="WH-like_DNA-bd_sf"/>
</dbReference>
<dbReference type="SUPFAM" id="SSF46785">
    <property type="entry name" value="Winged helix' DNA-binding domain"/>
    <property type="match status" value="1"/>
</dbReference>
<dbReference type="PANTHER" id="PTHR30118:SF15">
    <property type="entry name" value="TRANSCRIPTIONAL REGULATORY PROTEIN"/>
    <property type="match status" value="1"/>
</dbReference>
<keyword evidence="4" id="KW-0804">Transcription</keyword>
<dbReference type="HOGENOM" id="CLU_039613_39_0_1"/>
<comment type="similarity">
    <text evidence="1">Belongs to the LysR transcriptional regulatory family.</text>
</comment>
<dbReference type="CDD" id="cd08417">
    <property type="entry name" value="PBP2_Nitroaromatics_like"/>
    <property type="match status" value="1"/>
</dbReference>
<dbReference type="EMBL" id="DS271861">
    <property type="protein sequence ID" value="EFP06069.1"/>
    <property type="molecule type" value="Genomic_DNA"/>
</dbReference>
<dbReference type="PRINTS" id="PR00039">
    <property type="entry name" value="HTHLYSR"/>
</dbReference>
<organism evidence="7">
    <name type="scientific">Caenorhabditis remanei</name>
    <name type="common">Caenorhabditis vulgaris</name>
    <dbReference type="NCBI Taxonomy" id="31234"/>
    <lineage>
        <taxon>Eukaryota</taxon>
        <taxon>Metazoa</taxon>
        <taxon>Ecdysozoa</taxon>
        <taxon>Nematoda</taxon>
        <taxon>Chromadorea</taxon>
        <taxon>Rhabditida</taxon>
        <taxon>Rhabditina</taxon>
        <taxon>Rhabditomorpha</taxon>
        <taxon>Rhabditoidea</taxon>
        <taxon>Rhabditidae</taxon>
        <taxon>Peloderinae</taxon>
        <taxon>Caenorhabditis</taxon>
    </lineage>
</organism>
<dbReference type="OrthoDB" id="10052114at2759"/>
<proteinExistence type="inferred from homology"/>
<dbReference type="Proteomes" id="UP000008281">
    <property type="component" value="Unassembled WGS sequence"/>
</dbReference>
<dbReference type="OMA" id="PTARAYQ"/>